<dbReference type="EMBL" id="OBEL01000006">
    <property type="protein sequence ID" value="SNZ20930.1"/>
    <property type="molecule type" value="Genomic_DNA"/>
</dbReference>
<protein>
    <submittedName>
        <fullName evidence="2">Helix-turn-helix domain-containing protein</fullName>
    </submittedName>
</protein>
<name>A0A285PGT3_9HYPH</name>
<dbReference type="RefSeq" id="WP_141401288.1">
    <property type="nucleotide sequence ID" value="NZ_OBEL01000006.1"/>
</dbReference>
<dbReference type="PROSITE" id="PS50943">
    <property type="entry name" value="HTH_CROC1"/>
    <property type="match status" value="1"/>
</dbReference>
<dbReference type="SUPFAM" id="SSF47413">
    <property type="entry name" value="lambda repressor-like DNA-binding domains"/>
    <property type="match status" value="1"/>
</dbReference>
<dbReference type="GO" id="GO:0003677">
    <property type="term" value="F:DNA binding"/>
    <property type="evidence" value="ECO:0007669"/>
    <property type="project" value="InterPro"/>
</dbReference>
<dbReference type="SMART" id="SM00530">
    <property type="entry name" value="HTH_XRE"/>
    <property type="match status" value="1"/>
</dbReference>
<dbReference type="InterPro" id="IPR010982">
    <property type="entry name" value="Lambda_DNA-bd_dom_sf"/>
</dbReference>
<gene>
    <name evidence="2" type="ORF">SAMN06265368_4044</name>
</gene>
<dbReference type="AlphaFoldDB" id="A0A285PGT3"/>
<dbReference type="InterPro" id="IPR001387">
    <property type="entry name" value="Cro/C1-type_HTH"/>
</dbReference>
<accession>A0A285PGT3</accession>
<dbReference type="OrthoDB" id="8244544at2"/>
<dbReference type="Proteomes" id="UP000219439">
    <property type="component" value="Unassembled WGS sequence"/>
</dbReference>
<reference evidence="2 3" key="1">
    <citation type="submission" date="2017-09" db="EMBL/GenBank/DDBJ databases">
        <authorList>
            <person name="Ehlers B."/>
            <person name="Leendertz F.H."/>
        </authorList>
    </citation>
    <scope>NUCLEOTIDE SEQUENCE [LARGE SCALE GENOMIC DNA]</scope>
    <source>
        <strain evidence="2 3">DSM 18289</strain>
    </source>
</reference>
<proteinExistence type="predicted"/>
<organism evidence="2 3">
    <name type="scientific">Cohaesibacter gelatinilyticus</name>
    <dbReference type="NCBI Taxonomy" id="372072"/>
    <lineage>
        <taxon>Bacteria</taxon>
        <taxon>Pseudomonadati</taxon>
        <taxon>Pseudomonadota</taxon>
        <taxon>Alphaproteobacteria</taxon>
        <taxon>Hyphomicrobiales</taxon>
        <taxon>Cohaesibacteraceae</taxon>
    </lineage>
</organism>
<evidence type="ECO:0000313" key="3">
    <source>
        <dbReference type="Proteomes" id="UP000219439"/>
    </source>
</evidence>
<dbReference type="Pfam" id="PF13560">
    <property type="entry name" value="HTH_31"/>
    <property type="match status" value="1"/>
</dbReference>
<evidence type="ECO:0000259" key="1">
    <source>
        <dbReference type="PROSITE" id="PS50943"/>
    </source>
</evidence>
<dbReference type="Gene3D" id="1.10.260.40">
    <property type="entry name" value="lambda repressor-like DNA-binding domains"/>
    <property type="match status" value="1"/>
</dbReference>
<dbReference type="CDD" id="cd00093">
    <property type="entry name" value="HTH_XRE"/>
    <property type="match status" value="1"/>
</dbReference>
<keyword evidence="3" id="KW-1185">Reference proteome</keyword>
<sequence>MANHPLKNWRKARGLSQEAFGKLIGVTKASVSRYEQGRIPEWPAMLEIVKVTKRQVTPNDWLPEHIRCQS</sequence>
<evidence type="ECO:0000313" key="2">
    <source>
        <dbReference type="EMBL" id="SNZ20930.1"/>
    </source>
</evidence>
<feature type="domain" description="HTH cro/C1-type" evidence="1">
    <location>
        <begin position="6"/>
        <end position="61"/>
    </location>
</feature>